<dbReference type="AlphaFoldDB" id="A0A9D1RF65"/>
<dbReference type="CDD" id="cd05797">
    <property type="entry name" value="Ribosomal_L10"/>
    <property type="match status" value="1"/>
</dbReference>
<dbReference type="InterPro" id="IPR001790">
    <property type="entry name" value="Ribosomal_uL10"/>
</dbReference>
<dbReference type="Gene3D" id="6.10.250.290">
    <property type="match status" value="1"/>
</dbReference>
<name>A0A9D1RF65_9FIRM</name>
<dbReference type="GO" id="GO:0003735">
    <property type="term" value="F:structural constituent of ribosome"/>
    <property type="evidence" value="ECO:0007669"/>
    <property type="project" value="InterPro"/>
</dbReference>
<keyword evidence="2 5" id="KW-0689">Ribosomal protein</keyword>
<dbReference type="GO" id="GO:0070180">
    <property type="term" value="F:large ribosomal subunit rRNA binding"/>
    <property type="evidence" value="ECO:0007669"/>
    <property type="project" value="UniProtKB-UniRule"/>
</dbReference>
<dbReference type="GO" id="GO:0015934">
    <property type="term" value="C:large ribosomal subunit"/>
    <property type="evidence" value="ECO:0007669"/>
    <property type="project" value="InterPro"/>
</dbReference>
<evidence type="ECO:0000256" key="6">
    <source>
        <dbReference type="SAM" id="MobiDB-lite"/>
    </source>
</evidence>
<reference evidence="7" key="2">
    <citation type="submission" date="2021-04" db="EMBL/GenBank/DDBJ databases">
        <authorList>
            <person name="Gilroy R."/>
        </authorList>
    </citation>
    <scope>NUCLEOTIDE SEQUENCE</scope>
    <source>
        <strain evidence="7">421</strain>
    </source>
</reference>
<keyword evidence="5" id="KW-0694">RNA-binding</keyword>
<dbReference type="InterPro" id="IPR002363">
    <property type="entry name" value="Ribosomal_uL10_CS_bac"/>
</dbReference>
<feature type="compositionally biased region" description="Low complexity" evidence="6">
    <location>
        <begin position="177"/>
        <end position="203"/>
    </location>
</feature>
<proteinExistence type="inferred from homology"/>
<evidence type="ECO:0000256" key="4">
    <source>
        <dbReference type="ARBA" id="ARBA00035202"/>
    </source>
</evidence>
<evidence type="ECO:0000256" key="5">
    <source>
        <dbReference type="HAMAP-Rule" id="MF_00362"/>
    </source>
</evidence>
<evidence type="ECO:0000256" key="2">
    <source>
        <dbReference type="ARBA" id="ARBA00022980"/>
    </source>
</evidence>
<keyword evidence="3 5" id="KW-0687">Ribonucleoprotein</keyword>
<dbReference type="GO" id="GO:0006412">
    <property type="term" value="P:translation"/>
    <property type="evidence" value="ECO:0007669"/>
    <property type="project" value="UniProtKB-UniRule"/>
</dbReference>
<comment type="caution">
    <text evidence="7">The sequence shown here is derived from an EMBL/GenBank/DDBJ whole genome shotgun (WGS) entry which is preliminary data.</text>
</comment>
<keyword evidence="5" id="KW-0699">rRNA-binding</keyword>
<dbReference type="InterPro" id="IPR047865">
    <property type="entry name" value="Ribosomal_uL10_bac_type"/>
</dbReference>
<accession>A0A9D1RF65</accession>
<sequence length="211" mass="22005">MPSTVVLEKKKAQVDALAERIKGSVAGVVVDYKGINVEDDTKLRKELREAGVEYTVVKNSILKRAADAAGLSGMDPVLEGTTAIATCAEDYVASARILNKYAEAHDFFNVKSGYLDGEVIDIAKIEALAKLPSREVLLATVCSVFNAPIAAFARAVQAIVDKGGAEACEKAEESAAEEAAPAEEAPAAEAEAPAEEAPAAEAEAPAEETAE</sequence>
<evidence type="ECO:0000313" key="8">
    <source>
        <dbReference type="Proteomes" id="UP000824205"/>
    </source>
</evidence>
<evidence type="ECO:0000256" key="1">
    <source>
        <dbReference type="ARBA" id="ARBA00008889"/>
    </source>
</evidence>
<dbReference type="HAMAP" id="MF_00362">
    <property type="entry name" value="Ribosomal_uL10"/>
    <property type="match status" value="1"/>
</dbReference>
<dbReference type="NCBIfam" id="NF000955">
    <property type="entry name" value="PRK00099.1-1"/>
    <property type="match status" value="1"/>
</dbReference>
<comment type="similarity">
    <text evidence="1 5">Belongs to the universal ribosomal protein uL10 family.</text>
</comment>
<reference evidence="7" key="1">
    <citation type="journal article" date="2021" name="PeerJ">
        <title>Extensive microbial diversity within the chicken gut microbiome revealed by metagenomics and culture.</title>
        <authorList>
            <person name="Gilroy R."/>
            <person name="Ravi A."/>
            <person name="Getino M."/>
            <person name="Pursley I."/>
            <person name="Horton D.L."/>
            <person name="Alikhan N.F."/>
            <person name="Baker D."/>
            <person name="Gharbi K."/>
            <person name="Hall N."/>
            <person name="Watson M."/>
            <person name="Adriaenssens E.M."/>
            <person name="Foster-Nyarko E."/>
            <person name="Jarju S."/>
            <person name="Secka A."/>
            <person name="Antonio M."/>
            <person name="Oren A."/>
            <person name="Chaudhuri R.R."/>
            <person name="La Ragione R."/>
            <person name="Hildebrand F."/>
            <person name="Pallen M.J."/>
        </authorList>
    </citation>
    <scope>NUCLEOTIDE SEQUENCE</scope>
    <source>
        <strain evidence="7">421</strain>
    </source>
</reference>
<protein>
    <recommendedName>
        <fullName evidence="4 5">Large ribosomal subunit protein uL10</fullName>
    </recommendedName>
</protein>
<dbReference type="InterPro" id="IPR022973">
    <property type="entry name" value="Ribosomal_uL10_bac"/>
</dbReference>
<comment type="function">
    <text evidence="5">Forms part of the ribosomal stalk, playing a central role in the interaction of the ribosome with GTP-bound translation factors.</text>
</comment>
<comment type="subunit">
    <text evidence="5">Part of the ribosomal stalk of the 50S ribosomal subunit. The N-terminus interacts with L11 and the large rRNA to form the base of the stalk. The C-terminus forms an elongated spine to which L12 dimers bind in a sequential fashion forming a multimeric L10(L12)X complex.</text>
</comment>
<feature type="region of interest" description="Disordered" evidence="6">
    <location>
        <begin position="169"/>
        <end position="211"/>
    </location>
</feature>
<dbReference type="PROSITE" id="PS01109">
    <property type="entry name" value="RIBOSOMAL_L10"/>
    <property type="match status" value="1"/>
</dbReference>
<dbReference type="EMBL" id="DXGE01000034">
    <property type="protein sequence ID" value="HIW86477.1"/>
    <property type="molecule type" value="Genomic_DNA"/>
</dbReference>
<evidence type="ECO:0000313" key="7">
    <source>
        <dbReference type="EMBL" id="HIW86477.1"/>
    </source>
</evidence>
<dbReference type="Pfam" id="PF00466">
    <property type="entry name" value="Ribosomal_L10"/>
    <property type="match status" value="1"/>
</dbReference>
<organism evidence="7 8">
    <name type="scientific">Candidatus Eubacterium faecipullorum</name>
    <dbReference type="NCBI Taxonomy" id="2838571"/>
    <lineage>
        <taxon>Bacteria</taxon>
        <taxon>Bacillati</taxon>
        <taxon>Bacillota</taxon>
        <taxon>Clostridia</taxon>
        <taxon>Eubacteriales</taxon>
        <taxon>Eubacteriaceae</taxon>
        <taxon>Eubacterium</taxon>
    </lineage>
</organism>
<evidence type="ECO:0000256" key="3">
    <source>
        <dbReference type="ARBA" id="ARBA00023274"/>
    </source>
</evidence>
<dbReference type="InterPro" id="IPR043141">
    <property type="entry name" value="Ribosomal_uL10-like_sf"/>
</dbReference>
<gene>
    <name evidence="5 7" type="primary">rplJ</name>
    <name evidence="7" type="ORF">IAA48_08295</name>
</gene>
<dbReference type="SUPFAM" id="SSF160369">
    <property type="entry name" value="Ribosomal protein L10-like"/>
    <property type="match status" value="1"/>
</dbReference>
<dbReference type="Gene3D" id="3.30.70.1730">
    <property type="match status" value="1"/>
</dbReference>
<dbReference type="PANTHER" id="PTHR11560">
    <property type="entry name" value="39S RIBOSOMAL PROTEIN L10, MITOCHONDRIAL"/>
    <property type="match status" value="1"/>
</dbReference>
<dbReference type="Proteomes" id="UP000824205">
    <property type="component" value="Unassembled WGS sequence"/>
</dbReference>